<dbReference type="GO" id="GO:0015679">
    <property type="term" value="P:plasma membrane copper ion transport"/>
    <property type="evidence" value="ECO:0007669"/>
    <property type="project" value="TreeGrafter"/>
</dbReference>
<keyword evidence="3" id="KW-0472">Membrane</keyword>
<evidence type="ECO:0000256" key="3">
    <source>
        <dbReference type="SAM" id="Phobius"/>
    </source>
</evidence>
<evidence type="ECO:0000256" key="2">
    <source>
        <dbReference type="SAM" id="MobiDB-lite"/>
    </source>
</evidence>
<gene>
    <name evidence="4" type="ORF">Q31a_06490</name>
</gene>
<feature type="region of interest" description="Disordered" evidence="2">
    <location>
        <begin position="48"/>
        <end position="67"/>
    </location>
</feature>
<dbReference type="GO" id="GO:0030313">
    <property type="term" value="C:cell envelope"/>
    <property type="evidence" value="ECO:0007669"/>
    <property type="project" value="TreeGrafter"/>
</dbReference>
<dbReference type="KEGG" id="ahel:Q31a_06490"/>
<organism evidence="4 5">
    <name type="scientific">Aureliella helgolandensis</name>
    <dbReference type="NCBI Taxonomy" id="2527968"/>
    <lineage>
        <taxon>Bacteria</taxon>
        <taxon>Pseudomonadati</taxon>
        <taxon>Planctomycetota</taxon>
        <taxon>Planctomycetia</taxon>
        <taxon>Pirellulales</taxon>
        <taxon>Pirellulaceae</taxon>
        <taxon>Aureliella</taxon>
    </lineage>
</organism>
<name>A0A518G186_9BACT</name>
<feature type="transmembrane region" description="Helical" evidence="3">
    <location>
        <begin position="12"/>
        <end position="33"/>
    </location>
</feature>
<dbReference type="PANTHER" id="PTHR30097:SF4">
    <property type="entry name" value="SLR6042 PROTEIN"/>
    <property type="match status" value="1"/>
</dbReference>
<dbReference type="OrthoDB" id="235102at2"/>
<evidence type="ECO:0000313" key="5">
    <source>
        <dbReference type="Proteomes" id="UP000318017"/>
    </source>
</evidence>
<dbReference type="Proteomes" id="UP000318017">
    <property type="component" value="Chromosome"/>
</dbReference>
<dbReference type="AlphaFoldDB" id="A0A518G186"/>
<sequence length="491" mass="53929">MKSMLSQISGKGLQAGIGAAILVLAVFTYPRWWPTASAWIDHTLSSHREAPDESTSPAPSNTTGASAAPVSIELSAQARNNLGLTDAYLRPLEATTYRRSLMVPAVIASRPGRSEILVASPLNGIVTHVHAVTGEAVMPGDLLFEVRLTYEDLVETQTLYLQSLSELIVEEREITRLEEATRSGAISGKSLLDRRYAKEKLEALLRSQREALRLHGLSDRQIDNIGIDGKLMRDLQVVAPNIDEHSEDEELRLSQKPMRQVAFNSGIRMVSRQPVSQHPLIIEDLRVSKGEAVVAGAKLCSLSDYTDLFIEGKAFEQDAEAINHALEQGWTVEGVLQSSNGLQIIGGLKLAFVNNSIDDISRTLSFFVELPNSVVRDETNSAGQRHIAWQYRVGQRLQVRVPVEEWENQIVVPVEAVVQDGADWIVFQRNGKSFRRVPVHVRHRDQTSAVIANDGSIFPGEVIALKAAHQILMAIKNQSGAGADPHAGHSH</sequence>
<keyword evidence="1" id="KW-0813">Transport</keyword>
<dbReference type="RefSeq" id="WP_145073818.1">
    <property type="nucleotide sequence ID" value="NZ_CP036298.1"/>
</dbReference>
<dbReference type="InterPro" id="IPR051909">
    <property type="entry name" value="MFP_Cation_Efflux"/>
</dbReference>
<proteinExistence type="predicted"/>
<protein>
    <submittedName>
        <fullName evidence="4">Uncharacterized protein</fullName>
    </submittedName>
</protein>
<keyword evidence="5" id="KW-1185">Reference proteome</keyword>
<evidence type="ECO:0000256" key="1">
    <source>
        <dbReference type="ARBA" id="ARBA00022448"/>
    </source>
</evidence>
<accession>A0A518G186</accession>
<evidence type="ECO:0000313" key="4">
    <source>
        <dbReference type="EMBL" id="QDV22365.1"/>
    </source>
</evidence>
<dbReference type="Gene3D" id="2.40.420.20">
    <property type="match status" value="1"/>
</dbReference>
<reference evidence="4 5" key="1">
    <citation type="submission" date="2019-02" db="EMBL/GenBank/DDBJ databases">
        <title>Deep-cultivation of Planctomycetes and their phenomic and genomic characterization uncovers novel biology.</title>
        <authorList>
            <person name="Wiegand S."/>
            <person name="Jogler M."/>
            <person name="Boedeker C."/>
            <person name="Pinto D."/>
            <person name="Vollmers J."/>
            <person name="Rivas-Marin E."/>
            <person name="Kohn T."/>
            <person name="Peeters S.H."/>
            <person name="Heuer A."/>
            <person name="Rast P."/>
            <person name="Oberbeckmann S."/>
            <person name="Bunk B."/>
            <person name="Jeske O."/>
            <person name="Meyerdierks A."/>
            <person name="Storesund J.E."/>
            <person name="Kallscheuer N."/>
            <person name="Luecker S."/>
            <person name="Lage O.M."/>
            <person name="Pohl T."/>
            <person name="Merkel B.J."/>
            <person name="Hornburger P."/>
            <person name="Mueller R.-W."/>
            <person name="Bruemmer F."/>
            <person name="Labrenz M."/>
            <person name="Spormann A.M."/>
            <person name="Op den Camp H."/>
            <person name="Overmann J."/>
            <person name="Amann R."/>
            <person name="Jetten M.S.M."/>
            <person name="Mascher T."/>
            <person name="Medema M.H."/>
            <person name="Devos D.P."/>
            <person name="Kaster A.-K."/>
            <person name="Ovreas L."/>
            <person name="Rohde M."/>
            <person name="Galperin M.Y."/>
            <person name="Jogler C."/>
        </authorList>
    </citation>
    <scope>NUCLEOTIDE SEQUENCE [LARGE SCALE GENOMIC DNA]</scope>
    <source>
        <strain evidence="4 5">Q31a</strain>
    </source>
</reference>
<dbReference type="EMBL" id="CP036298">
    <property type="protein sequence ID" value="QDV22365.1"/>
    <property type="molecule type" value="Genomic_DNA"/>
</dbReference>
<dbReference type="PANTHER" id="PTHR30097">
    <property type="entry name" value="CATION EFFLUX SYSTEM PROTEIN CUSB"/>
    <property type="match status" value="1"/>
</dbReference>
<feature type="compositionally biased region" description="Polar residues" evidence="2">
    <location>
        <begin position="53"/>
        <end position="65"/>
    </location>
</feature>
<keyword evidence="3" id="KW-1133">Transmembrane helix</keyword>
<dbReference type="GO" id="GO:0060003">
    <property type="term" value="P:copper ion export"/>
    <property type="evidence" value="ECO:0007669"/>
    <property type="project" value="TreeGrafter"/>
</dbReference>
<keyword evidence="3" id="KW-0812">Transmembrane</keyword>